<dbReference type="PANTHER" id="PTHR24345">
    <property type="entry name" value="SERINE/THREONINE-PROTEIN KINASE PLK"/>
    <property type="match status" value="1"/>
</dbReference>
<keyword evidence="5" id="KW-0067">ATP-binding</keyword>
<dbReference type="PANTHER" id="PTHR24345:SF91">
    <property type="entry name" value="SERINE_THREONINE-PROTEIN KINASE PLK4"/>
    <property type="match status" value="1"/>
</dbReference>
<keyword evidence="3" id="KW-0547">Nucleotide-binding</keyword>
<dbReference type="PROSITE" id="PS50011">
    <property type="entry name" value="PROTEIN_KINASE_DOM"/>
    <property type="match status" value="1"/>
</dbReference>
<evidence type="ECO:0000256" key="1">
    <source>
        <dbReference type="ARBA" id="ARBA00022527"/>
    </source>
</evidence>
<evidence type="ECO:0000256" key="6">
    <source>
        <dbReference type="SAM" id="MobiDB-lite"/>
    </source>
</evidence>
<sequence length="390" mass="44020">MADPNWPGGPIGQHATQTHHDTAAAGAAADPIGFLDPIIFPAARDEQYLVSGDDGSLNRGQIYLSRQHQPERAYRYIRRILEIRRNGVVWGEVNVCVVLERDENAEGVVFVEPTEDNFTLVAVKELRIEAVDQYLADGGVEDPRREISAMQAIGDGIHVINCVEALENEEHLFIISPYCNGGDLFSAIHEDRNITGPGLPEMYARQRFREILECLHYLQANNICHGDISVENIMIHNGRCILIDLGCCFRVPTAADGRRVMIRPLQRRIGKHEYMSPEIFFSRFDFDAFAVDLWSVGISLFHMLTGQLLGESPVWAVIHTNLNRYIMNTPHLMNLTQHMNGNSCDLIHRILREPATRITLAEVIMSVWAAYLLIPQVPMSQYLQAVIDQQ</sequence>
<evidence type="ECO:0000256" key="2">
    <source>
        <dbReference type="ARBA" id="ARBA00022679"/>
    </source>
</evidence>
<evidence type="ECO:0000256" key="3">
    <source>
        <dbReference type="ARBA" id="ARBA00022741"/>
    </source>
</evidence>
<dbReference type="PROSITE" id="PS00109">
    <property type="entry name" value="PROTEIN_KINASE_TYR"/>
    <property type="match status" value="1"/>
</dbReference>
<dbReference type="GO" id="GO:0004674">
    <property type="term" value="F:protein serine/threonine kinase activity"/>
    <property type="evidence" value="ECO:0007669"/>
    <property type="project" value="UniProtKB-KW"/>
</dbReference>
<accession>A0A7S2AB22</accession>
<dbReference type="GO" id="GO:0005634">
    <property type="term" value="C:nucleus"/>
    <property type="evidence" value="ECO:0007669"/>
    <property type="project" value="TreeGrafter"/>
</dbReference>
<proteinExistence type="predicted"/>
<organism evidence="8">
    <name type="scientific">Trieres chinensis</name>
    <name type="common">Marine centric diatom</name>
    <name type="synonym">Odontella sinensis</name>
    <dbReference type="NCBI Taxonomy" id="1514140"/>
    <lineage>
        <taxon>Eukaryota</taxon>
        <taxon>Sar</taxon>
        <taxon>Stramenopiles</taxon>
        <taxon>Ochrophyta</taxon>
        <taxon>Bacillariophyta</taxon>
        <taxon>Mediophyceae</taxon>
        <taxon>Biddulphiophycidae</taxon>
        <taxon>Eupodiscales</taxon>
        <taxon>Parodontellaceae</taxon>
        <taxon>Trieres</taxon>
    </lineage>
</organism>
<protein>
    <recommendedName>
        <fullName evidence="7">Protein kinase domain-containing protein</fullName>
    </recommendedName>
</protein>
<evidence type="ECO:0000259" key="7">
    <source>
        <dbReference type="PROSITE" id="PS50011"/>
    </source>
</evidence>
<evidence type="ECO:0000313" key="8">
    <source>
        <dbReference type="EMBL" id="CAD9362677.1"/>
    </source>
</evidence>
<keyword evidence="2" id="KW-0808">Transferase</keyword>
<reference evidence="8" key="1">
    <citation type="submission" date="2021-01" db="EMBL/GenBank/DDBJ databases">
        <authorList>
            <person name="Corre E."/>
            <person name="Pelletier E."/>
            <person name="Niang G."/>
            <person name="Scheremetjew M."/>
            <person name="Finn R."/>
            <person name="Kale V."/>
            <person name="Holt S."/>
            <person name="Cochrane G."/>
            <person name="Meng A."/>
            <person name="Brown T."/>
            <person name="Cohen L."/>
        </authorList>
    </citation>
    <scope>NUCLEOTIDE SEQUENCE</scope>
    <source>
        <strain evidence="8">Grunow 1884</strain>
    </source>
</reference>
<dbReference type="InterPro" id="IPR011009">
    <property type="entry name" value="Kinase-like_dom_sf"/>
</dbReference>
<dbReference type="Gene3D" id="1.10.510.10">
    <property type="entry name" value="Transferase(Phosphotransferase) domain 1"/>
    <property type="match status" value="1"/>
</dbReference>
<keyword evidence="1" id="KW-0723">Serine/threonine-protein kinase</keyword>
<evidence type="ECO:0000256" key="5">
    <source>
        <dbReference type="ARBA" id="ARBA00022840"/>
    </source>
</evidence>
<name>A0A7S2AB22_TRICV</name>
<dbReference type="Pfam" id="PF00069">
    <property type="entry name" value="Pkinase"/>
    <property type="match status" value="1"/>
</dbReference>
<dbReference type="InterPro" id="IPR000719">
    <property type="entry name" value="Prot_kinase_dom"/>
</dbReference>
<dbReference type="GO" id="GO:0005524">
    <property type="term" value="F:ATP binding"/>
    <property type="evidence" value="ECO:0007669"/>
    <property type="project" value="UniProtKB-KW"/>
</dbReference>
<dbReference type="EMBL" id="HBGO01039550">
    <property type="protein sequence ID" value="CAD9362677.1"/>
    <property type="molecule type" value="Transcribed_RNA"/>
</dbReference>
<keyword evidence="4" id="KW-0418">Kinase</keyword>
<feature type="domain" description="Protein kinase" evidence="7">
    <location>
        <begin position="48"/>
        <end position="372"/>
    </location>
</feature>
<dbReference type="InterPro" id="IPR008266">
    <property type="entry name" value="Tyr_kinase_AS"/>
</dbReference>
<evidence type="ECO:0000256" key="4">
    <source>
        <dbReference type="ARBA" id="ARBA00022777"/>
    </source>
</evidence>
<dbReference type="AlphaFoldDB" id="A0A7S2AB22"/>
<dbReference type="SUPFAM" id="SSF56112">
    <property type="entry name" value="Protein kinase-like (PK-like)"/>
    <property type="match status" value="1"/>
</dbReference>
<gene>
    <name evidence="8" type="ORF">OSIN01602_LOCUS22933</name>
</gene>
<feature type="region of interest" description="Disordered" evidence="6">
    <location>
        <begin position="1"/>
        <end position="23"/>
    </location>
</feature>